<dbReference type="PROSITE" id="PS51257">
    <property type="entry name" value="PROKAR_LIPOPROTEIN"/>
    <property type="match status" value="1"/>
</dbReference>
<organism evidence="1 2">
    <name type="scientific">Flagellimonas alvinocaridis</name>
    <dbReference type="NCBI Taxonomy" id="2530200"/>
    <lineage>
        <taxon>Bacteria</taxon>
        <taxon>Pseudomonadati</taxon>
        <taxon>Bacteroidota</taxon>
        <taxon>Flavobacteriia</taxon>
        <taxon>Flavobacteriales</taxon>
        <taxon>Flavobacteriaceae</taxon>
        <taxon>Flagellimonas</taxon>
    </lineage>
</organism>
<dbReference type="OrthoDB" id="1433365at2"/>
<reference evidence="1 2" key="1">
    <citation type="submission" date="2019-03" db="EMBL/GenBank/DDBJ databases">
        <title>Muricauda SCR12 sp.nov, a marine bacterium isolated from Pacific Ocean:the Okinawa trough.</title>
        <authorList>
            <person name="Liu L."/>
        </authorList>
    </citation>
    <scope>NUCLEOTIDE SEQUENCE [LARGE SCALE GENOMIC DNA]</scope>
    <source>
        <strain evidence="1 2">SCR12</strain>
    </source>
</reference>
<protein>
    <submittedName>
        <fullName evidence="1">Uncharacterized protein</fullName>
    </submittedName>
</protein>
<dbReference type="EMBL" id="SNTZ01000001">
    <property type="protein sequence ID" value="THV61481.1"/>
    <property type="molecule type" value="Genomic_DNA"/>
</dbReference>
<accession>A0A4S8RUD7</accession>
<gene>
    <name evidence="1" type="ORF">EZV76_03900</name>
</gene>
<dbReference type="RefSeq" id="WP_136565259.1">
    <property type="nucleotide sequence ID" value="NZ_SNTZ01000001.1"/>
</dbReference>
<name>A0A4S8RUD7_9FLAO</name>
<sequence length="170" mass="19392">MKRLISHFPIILIGLSLLGCDPQESFYVDFYQRVFENTSNVEVSIVYHSIGSTNEKSDTLILKADTKRVANFSSSVSSDGVRESNLKLIVERNVDVFYDNLNDYGKFELFVGNEMKKEWLGPPDYLGIGINNPYNYDSWSIVKYDQPIRDGDYIKHGEIIFSISNDDVGL</sequence>
<evidence type="ECO:0000313" key="2">
    <source>
        <dbReference type="Proteomes" id="UP000310406"/>
    </source>
</evidence>
<proteinExistence type="predicted"/>
<dbReference type="Proteomes" id="UP000310406">
    <property type="component" value="Unassembled WGS sequence"/>
</dbReference>
<evidence type="ECO:0000313" key="1">
    <source>
        <dbReference type="EMBL" id="THV61481.1"/>
    </source>
</evidence>
<dbReference type="AlphaFoldDB" id="A0A4S8RUD7"/>
<keyword evidence="2" id="KW-1185">Reference proteome</keyword>
<comment type="caution">
    <text evidence="1">The sequence shown here is derived from an EMBL/GenBank/DDBJ whole genome shotgun (WGS) entry which is preliminary data.</text>
</comment>